<evidence type="ECO:0000313" key="2">
    <source>
        <dbReference type="Proteomes" id="UP001062846"/>
    </source>
</evidence>
<organism evidence="1 2">
    <name type="scientific">Rhododendron molle</name>
    <name type="common">Chinese azalea</name>
    <name type="synonym">Azalea mollis</name>
    <dbReference type="NCBI Taxonomy" id="49168"/>
    <lineage>
        <taxon>Eukaryota</taxon>
        <taxon>Viridiplantae</taxon>
        <taxon>Streptophyta</taxon>
        <taxon>Embryophyta</taxon>
        <taxon>Tracheophyta</taxon>
        <taxon>Spermatophyta</taxon>
        <taxon>Magnoliopsida</taxon>
        <taxon>eudicotyledons</taxon>
        <taxon>Gunneridae</taxon>
        <taxon>Pentapetalae</taxon>
        <taxon>asterids</taxon>
        <taxon>Ericales</taxon>
        <taxon>Ericaceae</taxon>
        <taxon>Ericoideae</taxon>
        <taxon>Rhodoreae</taxon>
        <taxon>Rhododendron</taxon>
    </lineage>
</organism>
<accession>A0ACC0PB62</accession>
<evidence type="ECO:0000313" key="1">
    <source>
        <dbReference type="EMBL" id="KAI8562796.1"/>
    </source>
</evidence>
<protein>
    <submittedName>
        <fullName evidence="1">Uncharacterized protein</fullName>
    </submittedName>
</protein>
<reference evidence="1" key="1">
    <citation type="submission" date="2022-02" db="EMBL/GenBank/DDBJ databases">
        <title>Plant Genome Project.</title>
        <authorList>
            <person name="Zhang R.-G."/>
        </authorList>
    </citation>
    <scope>NUCLEOTIDE SEQUENCE</scope>
    <source>
        <strain evidence="1">AT1</strain>
    </source>
</reference>
<sequence length="54" mass="5997">MRAAMEAEAMTFSKRRKGVFKKAEELAVLCDVNVALIVFSATGKLFQFVFLLGI</sequence>
<dbReference type="Proteomes" id="UP001062846">
    <property type="component" value="Chromosome 3"/>
</dbReference>
<keyword evidence="2" id="KW-1185">Reference proteome</keyword>
<dbReference type="EMBL" id="CM046390">
    <property type="protein sequence ID" value="KAI8562796.1"/>
    <property type="molecule type" value="Genomic_DNA"/>
</dbReference>
<gene>
    <name evidence="1" type="ORF">RHMOL_Rhmol03G0063100</name>
</gene>
<name>A0ACC0PB62_RHOML</name>
<comment type="caution">
    <text evidence="1">The sequence shown here is derived from an EMBL/GenBank/DDBJ whole genome shotgun (WGS) entry which is preliminary data.</text>
</comment>
<proteinExistence type="predicted"/>